<dbReference type="InParanoid" id="Q0F3N9"/>
<dbReference type="SUPFAM" id="SSF69304">
    <property type="entry name" value="Tricorn protease N-terminal domain"/>
    <property type="match status" value="1"/>
</dbReference>
<gene>
    <name evidence="3" type="ORF">SPV1_03758</name>
</gene>
<dbReference type="Gene3D" id="2.120.10.30">
    <property type="entry name" value="TolB, C-terminal domain"/>
    <property type="match status" value="1"/>
</dbReference>
<dbReference type="Proteomes" id="UP000005297">
    <property type="component" value="Unassembled WGS sequence"/>
</dbReference>
<proteinExistence type="inferred from homology"/>
<dbReference type="PANTHER" id="PTHR36842">
    <property type="entry name" value="PROTEIN TOLB HOMOLOG"/>
    <property type="match status" value="1"/>
</dbReference>
<dbReference type="OrthoDB" id="9777457at2"/>
<dbReference type="InterPro" id="IPR011659">
    <property type="entry name" value="WD40"/>
</dbReference>
<comment type="caution">
    <text evidence="3">The sequence shown here is derived from an EMBL/GenBank/DDBJ whole genome shotgun (WGS) entry which is preliminary data.</text>
</comment>
<evidence type="ECO:0000256" key="2">
    <source>
        <dbReference type="SAM" id="SignalP"/>
    </source>
</evidence>
<dbReference type="AlphaFoldDB" id="Q0F3N9"/>
<accession>Q0F3N9</accession>
<sequence length="363" mass="39997">MKSRLLLAGFAAAMTVCQPVFSAEPGHKTAQDALYPVSPLIVTKGVDSIYPSVAGDFMVYSTMVPDHSGVVRVSKFSPKAAVREVKPMVVDEAIRFGVAVQDGSVGYVSNRLGPISAWMWRGHGESHLAIISGATYRGGVIPYHLNASSDGQVWCFDTPFQKLRQNEMLSSFGKHPDSELIGQLWRTYDGDNFRIKAGYKATKAGNDNKFDPPSLYILDRKSGDLTMIPNAFDGTISPDGRKVIFVRETKGNYDLWMQEINGGELVQLTDSPFGDFEPAWSPDGSRVLFVSNRDSAGAVTRTSIYMMDLNTNSITRLTNASRAVDGGPAWMDKDTVVFHSNRDPEKPQTELTSGWNIWQLKLK</sequence>
<keyword evidence="4" id="KW-1185">Reference proteome</keyword>
<organism evidence="3 4">
    <name type="scientific">Mariprofundus ferrooxydans PV-1</name>
    <dbReference type="NCBI Taxonomy" id="314345"/>
    <lineage>
        <taxon>Bacteria</taxon>
        <taxon>Pseudomonadati</taxon>
        <taxon>Pseudomonadota</taxon>
        <taxon>Candidatius Mariprofundia</taxon>
        <taxon>Mariprofundales</taxon>
        <taxon>Mariprofundaceae</taxon>
        <taxon>Mariprofundus</taxon>
    </lineage>
</organism>
<dbReference type="InterPro" id="IPR011042">
    <property type="entry name" value="6-blade_b-propeller_TolB-like"/>
</dbReference>
<name>Q0F3N9_9PROT</name>
<feature type="signal peptide" evidence="2">
    <location>
        <begin position="1"/>
        <end position="22"/>
    </location>
</feature>
<dbReference type="EMBL" id="AATS01000001">
    <property type="protein sequence ID" value="EAU55902.1"/>
    <property type="molecule type" value="Genomic_DNA"/>
</dbReference>
<evidence type="ECO:0000256" key="1">
    <source>
        <dbReference type="ARBA" id="ARBA00009820"/>
    </source>
</evidence>
<dbReference type="eggNOG" id="COG0823">
    <property type="taxonomic scope" value="Bacteria"/>
</dbReference>
<dbReference type="HOGENOM" id="CLU_762471_0_0_0"/>
<feature type="chain" id="PRO_5004171373" evidence="2">
    <location>
        <begin position="23"/>
        <end position="363"/>
    </location>
</feature>
<dbReference type="Pfam" id="PF07676">
    <property type="entry name" value="PD40"/>
    <property type="match status" value="2"/>
</dbReference>
<dbReference type="STRING" id="314344.AL013_03865"/>
<protein>
    <submittedName>
        <fullName evidence="3">Translocation protein TolB</fullName>
    </submittedName>
</protein>
<dbReference type="RefSeq" id="WP_009851048.1">
    <property type="nucleotide sequence ID" value="NZ_DS022295.1"/>
</dbReference>
<evidence type="ECO:0000313" key="4">
    <source>
        <dbReference type="Proteomes" id="UP000005297"/>
    </source>
</evidence>
<keyword evidence="2" id="KW-0732">Signal</keyword>
<evidence type="ECO:0000313" key="3">
    <source>
        <dbReference type="EMBL" id="EAU55902.1"/>
    </source>
</evidence>
<dbReference type="PANTHER" id="PTHR36842:SF1">
    <property type="entry name" value="PROTEIN TOLB"/>
    <property type="match status" value="1"/>
</dbReference>
<reference evidence="3 4" key="1">
    <citation type="submission" date="2006-09" db="EMBL/GenBank/DDBJ databases">
        <authorList>
            <person name="Emerson D."/>
            <person name="Ferriera S."/>
            <person name="Johnson J."/>
            <person name="Kravitz S."/>
            <person name="Halpern A."/>
            <person name="Remington K."/>
            <person name="Beeson K."/>
            <person name="Tran B."/>
            <person name="Rogers Y.-H."/>
            <person name="Friedman R."/>
            <person name="Venter J.C."/>
        </authorList>
    </citation>
    <scope>NUCLEOTIDE SEQUENCE [LARGE SCALE GENOMIC DNA]</scope>
    <source>
        <strain evidence="3 4">PV-1</strain>
    </source>
</reference>
<comment type="similarity">
    <text evidence="1">Belongs to the TolB family.</text>
</comment>